<dbReference type="GO" id="GO:0006811">
    <property type="term" value="P:monoatomic ion transport"/>
    <property type="evidence" value="ECO:0007669"/>
    <property type="project" value="UniProtKB-KW"/>
</dbReference>
<keyword evidence="1" id="KW-0813">Transport</keyword>
<dbReference type="VEuPathDB" id="FungiDB:jhhlp_007838"/>
<feature type="signal peptide" evidence="5">
    <location>
        <begin position="1"/>
        <end position="21"/>
    </location>
</feature>
<feature type="transmembrane region" description="Helical" evidence="4">
    <location>
        <begin position="257"/>
        <end position="276"/>
    </location>
</feature>
<keyword evidence="4" id="KW-0812">Transmembrane</keyword>
<gene>
    <name evidence="6" type="ORF">jhhlp_007838</name>
</gene>
<name>A0A2N3N0Q4_9PEZI</name>
<evidence type="ECO:0000256" key="4">
    <source>
        <dbReference type="SAM" id="Phobius"/>
    </source>
</evidence>
<dbReference type="EMBL" id="NLAX01001139">
    <property type="protein sequence ID" value="PKS06004.1"/>
    <property type="molecule type" value="Genomic_DNA"/>
</dbReference>
<dbReference type="InParanoid" id="A0A2N3N0Q4"/>
<reference evidence="6 7" key="1">
    <citation type="journal article" date="2017" name="G3 (Bethesda)">
        <title>First Draft Genome Sequence of the Pathogenic Fungus Lomentospora prolificans (Formerly Scedosporium prolificans).</title>
        <authorList>
            <person name="Luo R."/>
            <person name="Zimin A."/>
            <person name="Workman R."/>
            <person name="Fan Y."/>
            <person name="Pertea G."/>
            <person name="Grossman N."/>
            <person name="Wear M.P."/>
            <person name="Jia B."/>
            <person name="Miller H."/>
            <person name="Casadevall A."/>
            <person name="Timp W."/>
            <person name="Zhang S.X."/>
            <person name="Salzberg S.L."/>
        </authorList>
    </citation>
    <scope>NUCLEOTIDE SEQUENCE [LARGE SCALE GENOMIC DNA]</scope>
    <source>
        <strain evidence="6 7">JHH-5317</strain>
    </source>
</reference>
<evidence type="ECO:0000313" key="7">
    <source>
        <dbReference type="Proteomes" id="UP000233524"/>
    </source>
</evidence>
<keyword evidence="4" id="KW-0472">Membrane</keyword>
<organism evidence="6 7">
    <name type="scientific">Lomentospora prolificans</name>
    <dbReference type="NCBI Taxonomy" id="41688"/>
    <lineage>
        <taxon>Eukaryota</taxon>
        <taxon>Fungi</taxon>
        <taxon>Dikarya</taxon>
        <taxon>Ascomycota</taxon>
        <taxon>Pezizomycotina</taxon>
        <taxon>Sordariomycetes</taxon>
        <taxon>Hypocreomycetidae</taxon>
        <taxon>Microascales</taxon>
        <taxon>Microascaceae</taxon>
        <taxon>Lomentospora</taxon>
    </lineage>
</organism>
<keyword evidence="4" id="KW-1133">Transmembrane helix</keyword>
<dbReference type="STRING" id="41688.A0A2N3N0Q4"/>
<keyword evidence="7" id="KW-1185">Reference proteome</keyword>
<keyword evidence="2" id="KW-0050">Antiport</keyword>
<feature type="transmembrane region" description="Helical" evidence="4">
    <location>
        <begin position="225"/>
        <end position="245"/>
    </location>
</feature>
<proteinExistence type="predicted"/>
<evidence type="ECO:0000256" key="2">
    <source>
        <dbReference type="ARBA" id="ARBA00022449"/>
    </source>
</evidence>
<evidence type="ECO:0000256" key="5">
    <source>
        <dbReference type="SAM" id="SignalP"/>
    </source>
</evidence>
<comment type="caution">
    <text evidence="6">The sequence shown here is derived from an EMBL/GenBank/DDBJ whole genome shotgun (WGS) entry which is preliminary data.</text>
</comment>
<keyword evidence="3" id="KW-0406">Ion transport</keyword>
<evidence type="ECO:0000313" key="6">
    <source>
        <dbReference type="EMBL" id="PKS06004.1"/>
    </source>
</evidence>
<feature type="transmembrane region" description="Helical" evidence="4">
    <location>
        <begin position="126"/>
        <end position="144"/>
    </location>
</feature>
<protein>
    <recommendedName>
        <fullName evidence="8">Cation/H+ exchanger domain-containing protein</fullName>
    </recommendedName>
</protein>
<dbReference type="AlphaFoldDB" id="A0A2N3N0Q4"/>
<evidence type="ECO:0000256" key="3">
    <source>
        <dbReference type="ARBA" id="ARBA00023065"/>
    </source>
</evidence>
<evidence type="ECO:0000256" key="1">
    <source>
        <dbReference type="ARBA" id="ARBA00022448"/>
    </source>
</evidence>
<keyword evidence="5" id="KW-0732">Signal</keyword>
<dbReference type="Proteomes" id="UP000233524">
    <property type="component" value="Unassembled WGS sequence"/>
</dbReference>
<dbReference type="OrthoDB" id="1288932at2759"/>
<evidence type="ECO:0008006" key="8">
    <source>
        <dbReference type="Google" id="ProtNLM"/>
    </source>
</evidence>
<dbReference type="GO" id="GO:0015297">
    <property type="term" value="F:antiporter activity"/>
    <property type="evidence" value="ECO:0007669"/>
    <property type="project" value="UniProtKB-KW"/>
</dbReference>
<dbReference type="PANTHER" id="PTHR43562">
    <property type="entry name" value="NAPA-TYPE SODIUM/HYDROGEN ANTIPORTER"/>
    <property type="match status" value="1"/>
</dbReference>
<feature type="chain" id="PRO_5014684707" description="Cation/H+ exchanger domain-containing protein" evidence="5">
    <location>
        <begin position="22"/>
        <end position="310"/>
    </location>
</feature>
<dbReference type="PANTHER" id="PTHR43562:SF2">
    <property type="entry name" value="SODIUM-HYDROGEN ANTIPORTER"/>
    <property type="match status" value="1"/>
</dbReference>
<sequence>MVIPLLTLISLFLFFLPFSDWRPGLIIEAELAGRDVYHRCRPSATSLVTTFVVRNSTDTGRGFTQTISTSKLGALSGSDLPNIGWIIGRPVVASAAMAVGTSLLCKYLFSPVFRWFPEPRLAKYRHALNIILVKIVLCPLIVISSYAGASVLYGSCLDVVFLTALPSTHPAGRLYETKEQGEEVDRWEGACFYRHRSCCFDSRGSGPQSRWLGSRHLVKRTWRPAAFLGMAMVACGEIGVFIIQVGLNDTSYLSQDAFITGAWAIILDTIIGTIGVRLRMGLSTKMSDGAPRERRWLTRERKAAVVRREC</sequence>
<accession>A0A2N3N0Q4</accession>